<accession>A0A2G5TIW6</accession>
<proteinExistence type="predicted"/>
<dbReference type="EMBL" id="PDUG01000005">
    <property type="protein sequence ID" value="PIC27197.1"/>
    <property type="molecule type" value="Genomic_DNA"/>
</dbReference>
<comment type="caution">
    <text evidence="1">The sequence shown here is derived from an EMBL/GenBank/DDBJ whole genome shotgun (WGS) entry which is preliminary data.</text>
</comment>
<evidence type="ECO:0000313" key="1">
    <source>
        <dbReference type="EMBL" id="PIC27197.1"/>
    </source>
</evidence>
<sequence>MIAGKLLWEYAFSVSSPSSCAQWFKKLLLNTKDMPLPIIHLTTVVMEMPMEHTEPMVLMEDTVLDLLMLDIMEREKLDLDHPRTISKLF</sequence>
<keyword evidence="2" id="KW-1185">Reference proteome</keyword>
<organism evidence="1 2">
    <name type="scientific">Caenorhabditis nigoni</name>
    <dbReference type="NCBI Taxonomy" id="1611254"/>
    <lineage>
        <taxon>Eukaryota</taxon>
        <taxon>Metazoa</taxon>
        <taxon>Ecdysozoa</taxon>
        <taxon>Nematoda</taxon>
        <taxon>Chromadorea</taxon>
        <taxon>Rhabditida</taxon>
        <taxon>Rhabditina</taxon>
        <taxon>Rhabditomorpha</taxon>
        <taxon>Rhabditoidea</taxon>
        <taxon>Rhabditidae</taxon>
        <taxon>Peloderinae</taxon>
        <taxon>Caenorhabditis</taxon>
    </lineage>
</organism>
<dbReference type="AlphaFoldDB" id="A0A2G5TIW6"/>
<reference evidence="2" key="1">
    <citation type="submission" date="2017-10" db="EMBL/GenBank/DDBJ databases">
        <title>Rapid genome shrinkage in a self-fertile nematode reveals novel sperm competition proteins.</title>
        <authorList>
            <person name="Yin D."/>
            <person name="Schwarz E.M."/>
            <person name="Thomas C.G."/>
            <person name="Felde R.L."/>
            <person name="Korf I.F."/>
            <person name="Cutter A.D."/>
            <person name="Schartner C.M."/>
            <person name="Ralston E.J."/>
            <person name="Meyer B.J."/>
            <person name="Haag E.S."/>
        </authorList>
    </citation>
    <scope>NUCLEOTIDE SEQUENCE [LARGE SCALE GENOMIC DNA]</scope>
    <source>
        <strain evidence="2">JU1422</strain>
    </source>
</reference>
<evidence type="ECO:0000313" key="2">
    <source>
        <dbReference type="Proteomes" id="UP000230233"/>
    </source>
</evidence>
<name>A0A2G5TIW6_9PELO</name>
<dbReference type="Proteomes" id="UP000230233">
    <property type="component" value="Chromosome V"/>
</dbReference>
<protein>
    <submittedName>
        <fullName evidence="1">Uncharacterized protein</fullName>
    </submittedName>
</protein>
<gene>
    <name evidence="1" type="primary">Cnig_chr_V.g19524</name>
    <name evidence="1" type="ORF">B9Z55_019524</name>
</gene>